<dbReference type="EMBL" id="AP023396">
    <property type="protein sequence ID" value="BCK57502.1"/>
    <property type="molecule type" value="Genomic_DNA"/>
</dbReference>
<reference evidence="1 2" key="1">
    <citation type="submission" date="2020-08" db="EMBL/GenBank/DDBJ databases">
        <title>Genome Sequencing of Nocardia wallacei strain FMUON74 and assembly.</title>
        <authorList>
            <person name="Toyokawa M."/>
            <person name="Uesaka K."/>
        </authorList>
    </citation>
    <scope>NUCLEOTIDE SEQUENCE [LARGE SCALE GENOMIC DNA]</scope>
    <source>
        <strain evidence="1 2">FMUON74</strain>
    </source>
</reference>
<proteinExistence type="predicted"/>
<protein>
    <submittedName>
        <fullName evidence="1">Uncharacterized protein</fullName>
    </submittedName>
</protein>
<evidence type="ECO:0000313" key="2">
    <source>
        <dbReference type="Proteomes" id="UP000516173"/>
    </source>
</evidence>
<evidence type="ECO:0000313" key="1">
    <source>
        <dbReference type="EMBL" id="BCK57502.1"/>
    </source>
</evidence>
<dbReference type="KEGG" id="nwl:NWFMUON74_52740"/>
<dbReference type="AlphaFoldDB" id="A0A7G1KQR3"/>
<dbReference type="Proteomes" id="UP000516173">
    <property type="component" value="Chromosome"/>
</dbReference>
<organism evidence="1 2">
    <name type="scientific">Nocardia wallacei</name>
    <dbReference type="NCBI Taxonomy" id="480035"/>
    <lineage>
        <taxon>Bacteria</taxon>
        <taxon>Bacillati</taxon>
        <taxon>Actinomycetota</taxon>
        <taxon>Actinomycetes</taxon>
        <taxon>Mycobacteriales</taxon>
        <taxon>Nocardiaceae</taxon>
        <taxon>Nocardia</taxon>
    </lineage>
</organism>
<sequence>MAVLRIGKEFLLDYGKLDRPLQVKISEVFGRFADATHTGIHLEKSTPPAIRGTGPFGSTTSGAASCWPRNRAVPTCCCEFCPTTTPTPGPVGTN</sequence>
<gene>
    <name evidence="1" type="ORF">NWFMUON74_52740</name>
</gene>
<keyword evidence="2" id="KW-1185">Reference proteome</keyword>
<accession>A0A7G1KQR3</accession>
<name>A0A7G1KQR3_9NOCA</name>